<evidence type="ECO:0000313" key="2">
    <source>
        <dbReference type="Proteomes" id="UP001152562"/>
    </source>
</evidence>
<gene>
    <name evidence="1" type="ORF">PIBRA_LOCUS3519</name>
</gene>
<protein>
    <submittedName>
        <fullName evidence="1">Uncharacterized protein</fullName>
    </submittedName>
</protein>
<reference evidence="1" key="1">
    <citation type="submission" date="2022-05" db="EMBL/GenBank/DDBJ databases">
        <authorList>
            <person name="Okamura Y."/>
        </authorList>
    </citation>
    <scope>NUCLEOTIDE SEQUENCE</scope>
</reference>
<name>A0A9P0X871_PIEBR</name>
<sequence length="115" mass="12901">MHVRIVFGSPQLTSSLKSQRYVQEQFHTLPDIRDGAVVQLLAVRDVVDFVIKWLAGQRRPERGSRAGLRRATPLAVAGAGGCGNRGCPHSSNGPEEYRTHFLVWGYFHLGQQYLR</sequence>
<dbReference type="Proteomes" id="UP001152562">
    <property type="component" value="Unassembled WGS sequence"/>
</dbReference>
<proteinExistence type="predicted"/>
<dbReference type="AlphaFoldDB" id="A0A9P0X871"/>
<accession>A0A9P0X871</accession>
<keyword evidence="2" id="KW-1185">Reference proteome</keyword>
<evidence type="ECO:0000313" key="1">
    <source>
        <dbReference type="EMBL" id="CAH4016893.1"/>
    </source>
</evidence>
<organism evidence="1 2">
    <name type="scientific">Pieris brassicae</name>
    <name type="common">White butterfly</name>
    <name type="synonym">Large white butterfly</name>
    <dbReference type="NCBI Taxonomy" id="7116"/>
    <lineage>
        <taxon>Eukaryota</taxon>
        <taxon>Metazoa</taxon>
        <taxon>Ecdysozoa</taxon>
        <taxon>Arthropoda</taxon>
        <taxon>Hexapoda</taxon>
        <taxon>Insecta</taxon>
        <taxon>Pterygota</taxon>
        <taxon>Neoptera</taxon>
        <taxon>Endopterygota</taxon>
        <taxon>Lepidoptera</taxon>
        <taxon>Glossata</taxon>
        <taxon>Ditrysia</taxon>
        <taxon>Papilionoidea</taxon>
        <taxon>Pieridae</taxon>
        <taxon>Pierinae</taxon>
        <taxon>Pieris</taxon>
    </lineage>
</organism>
<comment type="caution">
    <text evidence="1">The sequence shown here is derived from an EMBL/GenBank/DDBJ whole genome shotgun (WGS) entry which is preliminary data.</text>
</comment>
<dbReference type="EMBL" id="CALOZG010000004">
    <property type="protein sequence ID" value="CAH4016893.1"/>
    <property type="molecule type" value="Genomic_DNA"/>
</dbReference>